<keyword evidence="3" id="KW-1185">Reference proteome</keyword>
<dbReference type="SUPFAM" id="SSF56672">
    <property type="entry name" value="DNA/RNA polymerases"/>
    <property type="match status" value="1"/>
</dbReference>
<reference evidence="2 3" key="1">
    <citation type="submission" date="2024-06" db="EMBL/GenBank/DDBJ databases">
        <title>A chromosome-level genome assembly of beet webworm, Loxostege sticticalis.</title>
        <authorList>
            <person name="Zhang Y."/>
        </authorList>
    </citation>
    <scope>NUCLEOTIDE SEQUENCE [LARGE SCALE GENOMIC DNA]</scope>
    <source>
        <strain evidence="2">AQ026</strain>
        <tissue evidence="2">Whole body</tissue>
    </source>
</reference>
<sequence>MSKINKTKILNPPRQDWINKEIINDINKRNELWHSYKNNISDKTLEENFKVSRSKVHKKIQETKKTYYLNFFQKHMKSPRSMWQGINKLARNNIKDSAGPKKIIMDSKTITDVKEICECFNKYFSSIGEVLASKIPNVHLENQSLLVTKASPSYNLSKFEPATTDEIAKIIDELDPNTSCGIDGVSAKSIKCIKQLITSPLTSCINDCMTQGVFPDSLKVAKVTPIFKSGDKADPCNYRPISILPVISKIFEKVIYTRIAKHLQINNFLYKKQYGFRPRSNTLSATVDLVTKIRNRIDEKQLVLGIFIDLKKAFDTITTFIHPYLSEKKPKHKKLN</sequence>
<evidence type="ECO:0000313" key="3">
    <source>
        <dbReference type="Proteomes" id="UP001549920"/>
    </source>
</evidence>
<proteinExistence type="predicted"/>
<accession>A0ABR3H7P8</accession>
<evidence type="ECO:0000259" key="1">
    <source>
        <dbReference type="Pfam" id="PF00078"/>
    </source>
</evidence>
<gene>
    <name evidence="2" type="ORF">ABMA27_009371</name>
</gene>
<dbReference type="EMBL" id="JBEUOH010000024">
    <property type="protein sequence ID" value="KAL0860829.1"/>
    <property type="molecule type" value="Genomic_DNA"/>
</dbReference>
<comment type="caution">
    <text evidence="2">The sequence shown here is derived from an EMBL/GenBank/DDBJ whole genome shotgun (WGS) entry which is preliminary data.</text>
</comment>
<dbReference type="InterPro" id="IPR043502">
    <property type="entry name" value="DNA/RNA_pol_sf"/>
</dbReference>
<name>A0ABR3H7P8_LOXSC</name>
<dbReference type="PANTHER" id="PTHR19446">
    <property type="entry name" value="REVERSE TRANSCRIPTASES"/>
    <property type="match status" value="1"/>
</dbReference>
<evidence type="ECO:0000313" key="2">
    <source>
        <dbReference type="EMBL" id="KAL0860829.1"/>
    </source>
</evidence>
<feature type="domain" description="Reverse transcriptase" evidence="1">
    <location>
        <begin position="232"/>
        <end position="318"/>
    </location>
</feature>
<dbReference type="Proteomes" id="UP001549920">
    <property type="component" value="Unassembled WGS sequence"/>
</dbReference>
<protein>
    <recommendedName>
        <fullName evidence="1">Reverse transcriptase domain-containing protein</fullName>
    </recommendedName>
</protein>
<dbReference type="InterPro" id="IPR000477">
    <property type="entry name" value="RT_dom"/>
</dbReference>
<dbReference type="Pfam" id="PF00078">
    <property type="entry name" value="RVT_1"/>
    <property type="match status" value="1"/>
</dbReference>
<organism evidence="2 3">
    <name type="scientific">Loxostege sticticalis</name>
    <name type="common">Beet webworm moth</name>
    <dbReference type="NCBI Taxonomy" id="481309"/>
    <lineage>
        <taxon>Eukaryota</taxon>
        <taxon>Metazoa</taxon>
        <taxon>Ecdysozoa</taxon>
        <taxon>Arthropoda</taxon>
        <taxon>Hexapoda</taxon>
        <taxon>Insecta</taxon>
        <taxon>Pterygota</taxon>
        <taxon>Neoptera</taxon>
        <taxon>Endopterygota</taxon>
        <taxon>Lepidoptera</taxon>
        <taxon>Glossata</taxon>
        <taxon>Ditrysia</taxon>
        <taxon>Pyraloidea</taxon>
        <taxon>Crambidae</taxon>
        <taxon>Pyraustinae</taxon>
        <taxon>Loxostege</taxon>
    </lineage>
</organism>